<dbReference type="PANTHER" id="PTHR30349">
    <property type="entry name" value="PHAGE INTEGRASE-RELATED"/>
    <property type="match status" value="1"/>
</dbReference>
<dbReference type="InterPro" id="IPR011010">
    <property type="entry name" value="DNA_brk_join_enz"/>
</dbReference>
<sequence>MKAANNTFGIIFYLRKYKATTDGKTPIYARITVNGSRIDISVKRSIDPCNWNANKGMAKGSREEIVKLNNYLEQYRSGIVESYQQLLLQKRLITAELVKNKFTGEDQAAFTLCKLMEYHNTEQGQILEPGTMKNYYTTQKYIQEFIRERFNTSDKYLSELSYKFITDFEYYLRNRKPEKGQKALENNGLMKHLERLCKMINLAVRLEWLDRNPFQAYQLKFDKAEREYLTKDELVRIEVKKFSIVRLQVVQDLFIFSCYTGLAYIDVFNLTPDNLVEMSAGNLWIMTNRQKTNEPVKVPLLPKALAIIEKYKVHPQALAEGKVLPTLSNQKLNSYLKEIADLCDILKPLTFHIARHTFATTVTLTNGVPIETVSKLLGHTKLSTTQIYAKVIDSKLNDDMNLLKQRLSV</sequence>
<dbReference type="RefSeq" id="WP_273630557.1">
    <property type="nucleotide sequence ID" value="NZ_CP117167.1"/>
</dbReference>
<dbReference type="Pfam" id="PF13102">
    <property type="entry name" value="Phage_int_SAM_5"/>
    <property type="match status" value="1"/>
</dbReference>
<evidence type="ECO:0000256" key="3">
    <source>
        <dbReference type="ARBA" id="ARBA00023172"/>
    </source>
</evidence>
<dbReference type="SUPFAM" id="SSF56349">
    <property type="entry name" value="DNA breaking-rejoining enzymes"/>
    <property type="match status" value="1"/>
</dbReference>
<dbReference type="InterPro" id="IPR013762">
    <property type="entry name" value="Integrase-like_cat_sf"/>
</dbReference>
<evidence type="ECO:0000256" key="2">
    <source>
        <dbReference type="ARBA" id="ARBA00023125"/>
    </source>
</evidence>
<dbReference type="Pfam" id="PF00589">
    <property type="entry name" value="Phage_integrase"/>
    <property type="match status" value="1"/>
</dbReference>
<dbReference type="CDD" id="cd01185">
    <property type="entry name" value="INTN1_C_like"/>
    <property type="match status" value="1"/>
</dbReference>
<protein>
    <submittedName>
        <fullName evidence="5">Site-specific integrase</fullName>
    </submittedName>
</protein>
<dbReference type="Proteomes" id="UP001216139">
    <property type="component" value="Chromosome"/>
</dbReference>
<dbReference type="PANTHER" id="PTHR30349:SF64">
    <property type="entry name" value="PROPHAGE INTEGRASE INTD-RELATED"/>
    <property type="match status" value="1"/>
</dbReference>
<reference evidence="5 6" key="1">
    <citation type="submission" date="2023-02" db="EMBL/GenBank/DDBJ databases">
        <title>Genome sequence of Mucilaginibacter jinjuensis strain KACC 16571.</title>
        <authorList>
            <person name="Kim S."/>
            <person name="Heo J."/>
            <person name="Kwon S.-W."/>
        </authorList>
    </citation>
    <scope>NUCLEOTIDE SEQUENCE [LARGE SCALE GENOMIC DNA]</scope>
    <source>
        <strain evidence="5 6">KACC 16571</strain>
    </source>
</reference>
<keyword evidence="3" id="KW-0233">DNA recombination</keyword>
<dbReference type="InterPro" id="IPR035386">
    <property type="entry name" value="Arm-DNA-bind_5"/>
</dbReference>
<proteinExistence type="inferred from homology"/>
<dbReference type="InterPro" id="IPR050090">
    <property type="entry name" value="Tyrosine_recombinase_XerCD"/>
</dbReference>
<evidence type="ECO:0000313" key="5">
    <source>
        <dbReference type="EMBL" id="WCT12298.1"/>
    </source>
</evidence>
<dbReference type="InterPro" id="IPR010998">
    <property type="entry name" value="Integrase_recombinase_N"/>
</dbReference>
<dbReference type="Gene3D" id="1.10.150.130">
    <property type="match status" value="1"/>
</dbReference>
<keyword evidence="6" id="KW-1185">Reference proteome</keyword>
<gene>
    <name evidence="5" type="ORF">PQO05_26600</name>
</gene>
<dbReference type="Pfam" id="PF17293">
    <property type="entry name" value="Arm-DNA-bind_5"/>
    <property type="match status" value="1"/>
</dbReference>
<feature type="domain" description="Tyr recombinase" evidence="4">
    <location>
        <begin position="224"/>
        <end position="401"/>
    </location>
</feature>
<dbReference type="Gene3D" id="1.10.443.10">
    <property type="entry name" value="Intergrase catalytic core"/>
    <property type="match status" value="1"/>
</dbReference>
<dbReference type="EMBL" id="CP117167">
    <property type="protein sequence ID" value="WCT12298.1"/>
    <property type="molecule type" value="Genomic_DNA"/>
</dbReference>
<organism evidence="5 6">
    <name type="scientific">Mucilaginibacter jinjuensis</name>
    <dbReference type="NCBI Taxonomy" id="1176721"/>
    <lineage>
        <taxon>Bacteria</taxon>
        <taxon>Pseudomonadati</taxon>
        <taxon>Bacteroidota</taxon>
        <taxon>Sphingobacteriia</taxon>
        <taxon>Sphingobacteriales</taxon>
        <taxon>Sphingobacteriaceae</taxon>
        <taxon>Mucilaginibacter</taxon>
    </lineage>
</organism>
<comment type="similarity">
    <text evidence="1">Belongs to the 'phage' integrase family.</text>
</comment>
<name>A0ABY7T7T5_9SPHI</name>
<keyword evidence="2" id="KW-0238">DNA-binding</keyword>
<evidence type="ECO:0000256" key="1">
    <source>
        <dbReference type="ARBA" id="ARBA00008857"/>
    </source>
</evidence>
<evidence type="ECO:0000259" key="4">
    <source>
        <dbReference type="PROSITE" id="PS51898"/>
    </source>
</evidence>
<evidence type="ECO:0000313" key="6">
    <source>
        <dbReference type="Proteomes" id="UP001216139"/>
    </source>
</evidence>
<accession>A0ABY7T7T5</accession>
<dbReference type="PROSITE" id="PS51898">
    <property type="entry name" value="TYR_RECOMBINASE"/>
    <property type="match status" value="1"/>
</dbReference>
<dbReference type="InterPro" id="IPR025269">
    <property type="entry name" value="SAM-like_dom"/>
</dbReference>
<dbReference type="InterPro" id="IPR002104">
    <property type="entry name" value="Integrase_catalytic"/>
</dbReference>